<evidence type="ECO:0000256" key="2">
    <source>
        <dbReference type="ARBA" id="ARBA00022801"/>
    </source>
</evidence>
<organism evidence="9 10">
    <name type="scientific">Pelomonas cellulosilytica</name>
    <dbReference type="NCBI Taxonomy" id="2906762"/>
    <lineage>
        <taxon>Bacteria</taxon>
        <taxon>Pseudomonadati</taxon>
        <taxon>Pseudomonadota</taxon>
        <taxon>Betaproteobacteria</taxon>
        <taxon>Burkholderiales</taxon>
        <taxon>Sphaerotilaceae</taxon>
        <taxon>Roseateles</taxon>
    </lineage>
</organism>
<dbReference type="PANTHER" id="PTHR43739:SF2">
    <property type="entry name" value="OLIGOXYLOGLUCAN-REDUCING END-SPECIFIC XYLOGLUCANASE-RELATED"/>
    <property type="match status" value="1"/>
</dbReference>
<keyword evidence="10" id="KW-1185">Reference proteome</keyword>
<dbReference type="Pfam" id="PF14200">
    <property type="entry name" value="RicinB_lectin_2"/>
    <property type="match status" value="1"/>
</dbReference>
<dbReference type="Gene3D" id="2.130.10.10">
    <property type="entry name" value="YVTN repeat-like/Quinoprotein amine dehydrogenase"/>
    <property type="match status" value="2"/>
</dbReference>
<feature type="signal peptide" evidence="7">
    <location>
        <begin position="1"/>
        <end position="24"/>
    </location>
</feature>
<evidence type="ECO:0000256" key="6">
    <source>
        <dbReference type="ARBA" id="ARBA00037986"/>
    </source>
</evidence>
<comment type="similarity">
    <text evidence="6">Belongs to the glycosyl hydrolase 74 family.</text>
</comment>
<keyword evidence="4" id="KW-0326">Glycosidase</keyword>
<comment type="caution">
    <text evidence="9">The sequence shown here is derived from an EMBL/GenBank/DDBJ whole genome shotgun (WGS) entry which is preliminary data.</text>
</comment>
<evidence type="ECO:0000256" key="3">
    <source>
        <dbReference type="ARBA" id="ARBA00023277"/>
    </source>
</evidence>
<dbReference type="Proteomes" id="UP001200741">
    <property type="component" value="Unassembled WGS sequence"/>
</dbReference>
<evidence type="ECO:0000313" key="10">
    <source>
        <dbReference type="Proteomes" id="UP001200741"/>
    </source>
</evidence>
<dbReference type="InterPro" id="IPR035992">
    <property type="entry name" value="Ricin_B-like_lectins"/>
</dbReference>
<evidence type="ECO:0000256" key="5">
    <source>
        <dbReference type="ARBA" id="ARBA00023326"/>
    </source>
</evidence>
<dbReference type="InterPro" id="IPR052025">
    <property type="entry name" value="Xyloglucanase_GH74"/>
</dbReference>
<dbReference type="PROSITE" id="PS50231">
    <property type="entry name" value="RICIN_B_LECTIN"/>
    <property type="match status" value="1"/>
</dbReference>
<evidence type="ECO:0000313" key="9">
    <source>
        <dbReference type="EMBL" id="MCE4557811.1"/>
    </source>
</evidence>
<feature type="chain" id="PRO_5047449605" evidence="7">
    <location>
        <begin position="25"/>
        <end position="861"/>
    </location>
</feature>
<dbReference type="SUPFAM" id="SSF50370">
    <property type="entry name" value="Ricin B-like lectins"/>
    <property type="match status" value="1"/>
</dbReference>
<dbReference type="EMBL" id="JAJTWU010000012">
    <property type="protein sequence ID" value="MCE4557811.1"/>
    <property type="molecule type" value="Genomic_DNA"/>
</dbReference>
<dbReference type="RefSeq" id="WP_233375189.1">
    <property type="nucleotide sequence ID" value="NZ_JAJTWU010000012.1"/>
</dbReference>
<keyword evidence="1 7" id="KW-0732">Signal</keyword>
<evidence type="ECO:0000259" key="8">
    <source>
        <dbReference type="SMART" id="SM00458"/>
    </source>
</evidence>
<dbReference type="SMART" id="SM00458">
    <property type="entry name" value="RICIN"/>
    <property type="match status" value="1"/>
</dbReference>
<dbReference type="PANTHER" id="PTHR43739">
    <property type="entry name" value="XYLOGLUCANASE (EUROFUNG)"/>
    <property type="match status" value="1"/>
</dbReference>
<sequence length="861" mass="89434">MKTWMLAPLVASLLALTATPDAQAQSYRWGNVAMGGGGYVTAVIPSRTERNLFYARTDVGGAYRWDAVNARWVPLLDGFSEDDVGLYHVESLGLDPENSAVVYVVAGVPYFSNGKTVVMRSTDYGATWSRITDVSNLWRANGNGMGRGNGERLQVDPGNSNVLYVGSRTNGLFKSTDAGASFSRVTSLPVATTPNGAGIAFVLLDPASVVNGAAQRVFVGISRYGTVGASLYRSDDAGASFRAVANAPTAYLPQRAALASDGNLFITYGNGAGPHGGASDLTLAEPLNAGQVWKYNVASGSWTNITPAGITNAFSGVSVDPANPLRVLISTSNTWMQQRTNVYGDRFFLSTNGGTGWTDLVAKGFSLDPNGVSWISTESIHWATDIEFDPFDSKMAWVTSGNGVFRSANVDAAAPSWAFMVKGLEETVPLGIASVPGGPLVSVIGDFDGFRHGGSVDDYGHVHGQRIGTTTGLAVAAAATSTMVRVGSSMKRSGDTGATWTDVAGIRGTFGQVALSANGTALLHTFRNADGSYATYRSTNFTAGSPTWTAVGGLSTGETAPTADPVNSNKFYAYDNGTIRVSTNGGASFSASTTLAQGGSPLLRTAPGREGDVWVALNGTGLARSTNSGTSFSTIANVGYAGAVGFGKAMGGSSYPTVFIWGNVGSGKRGLYRSTDAGANWVRVNDDTHQFGGPGNGRLVAGDMNTEGRVYMSSVGRGLIYGTPAGGTLQARHSSKCLDVPGFSSSSGTALVQWNCSGGANQQWSFEAAGGGWSRVKISHSGQCLDIASQSTAGGVALIQATCNGDTSQQWVTEDMGSGYLRLKSRFSGLCVDVNAASTADGGTVIQWACGTGTNQQWKNL</sequence>
<dbReference type="Gene3D" id="2.80.10.50">
    <property type="match status" value="1"/>
</dbReference>
<evidence type="ECO:0000256" key="1">
    <source>
        <dbReference type="ARBA" id="ARBA00022729"/>
    </source>
</evidence>
<keyword evidence="5" id="KW-0624">Polysaccharide degradation</keyword>
<dbReference type="SUPFAM" id="SSF110296">
    <property type="entry name" value="Oligoxyloglucan reducing end-specific cellobiohydrolase"/>
    <property type="match status" value="2"/>
</dbReference>
<name>A0ABS8Y3Y7_9BURK</name>
<dbReference type="InterPro" id="IPR015943">
    <property type="entry name" value="WD40/YVTN_repeat-like_dom_sf"/>
</dbReference>
<evidence type="ECO:0000256" key="4">
    <source>
        <dbReference type="ARBA" id="ARBA00023295"/>
    </source>
</evidence>
<accession>A0ABS8Y3Y7</accession>
<protein>
    <submittedName>
        <fullName evidence="9">RICIN domain-containing protein</fullName>
    </submittedName>
</protein>
<feature type="domain" description="Ricin B lectin" evidence="8">
    <location>
        <begin position="725"/>
        <end position="861"/>
    </location>
</feature>
<gene>
    <name evidence="9" type="ORF">LXT13_25805</name>
</gene>
<dbReference type="CDD" id="cd23458">
    <property type="entry name" value="beta-trefoil_Ricin_AgaB34-like"/>
    <property type="match status" value="1"/>
</dbReference>
<dbReference type="InterPro" id="IPR000772">
    <property type="entry name" value="Ricin_B_lectin"/>
</dbReference>
<keyword evidence="3" id="KW-0119">Carbohydrate metabolism</keyword>
<proteinExistence type="inferred from homology"/>
<keyword evidence="2" id="KW-0378">Hydrolase</keyword>
<reference evidence="9 10" key="1">
    <citation type="submission" date="2021-12" db="EMBL/GenBank/DDBJ databases">
        <title>Genome seq of P8.</title>
        <authorList>
            <person name="Seo T."/>
        </authorList>
    </citation>
    <scope>NUCLEOTIDE SEQUENCE [LARGE SCALE GENOMIC DNA]</scope>
    <source>
        <strain evidence="9 10">P8</strain>
    </source>
</reference>
<evidence type="ECO:0000256" key="7">
    <source>
        <dbReference type="SAM" id="SignalP"/>
    </source>
</evidence>